<name>A0AAE1TNN9_9EUCA</name>
<evidence type="ECO:0000313" key="2">
    <source>
        <dbReference type="Proteomes" id="UP001292094"/>
    </source>
</evidence>
<evidence type="ECO:0000313" key="1">
    <source>
        <dbReference type="EMBL" id="KAK4292293.1"/>
    </source>
</evidence>
<organism evidence="1 2">
    <name type="scientific">Petrolisthes manimaculis</name>
    <dbReference type="NCBI Taxonomy" id="1843537"/>
    <lineage>
        <taxon>Eukaryota</taxon>
        <taxon>Metazoa</taxon>
        <taxon>Ecdysozoa</taxon>
        <taxon>Arthropoda</taxon>
        <taxon>Crustacea</taxon>
        <taxon>Multicrustacea</taxon>
        <taxon>Malacostraca</taxon>
        <taxon>Eumalacostraca</taxon>
        <taxon>Eucarida</taxon>
        <taxon>Decapoda</taxon>
        <taxon>Pleocyemata</taxon>
        <taxon>Anomura</taxon>
        <taxon>Galatheoidea</taxon>
        <taxon>Porcellanidae</taxon>
        <taxon>Petrolisthes</taxon>
    </lineage>
</organism>
<sequence>GSDRYIDFARHGPGEREAGWRRLAEGEGMVYGLVSSLDLTPSLLSIPLAAMPSLPHPYLVLSPQYPDLSPQYPCHAVPTPSIPCSVSSVP</sequence>
<comment type="caution">
    <text evidence="1">The sequence shown here is derived from an EMBL/GenBank/DDBJ whole genome shotgun (WGS) entry which is preliminary data.</text>
</comment>
<accession>A0AAE1TNN9</accession>
<proteinExistence type="predicted"/>
<dbReference type="Proteomes" id="UP001292094">
    <property type="component" value="Unassembled WGS sequence"/>
</dbReference>
<dbReference type="EMBL" id="JAWZYT010004877">
    <property type="protein sequence ID" value="KAK4292293.1"/>
    <property type="molecule type" value="Genomic_DNA"/>
</dbReference>
<reference evidence="1" key="1">
    <citation type="submission" date="2023-11" db="EMBL/GenBank/DDBJ databases">
        <title>Genome assemblies of two species of porcelain crab, Petrolisthes cinctipes and Petrolisthes manimaculis (Anomura: Porcellanidae).</title>
        <authorList>
            <person name="Angst P."/>
        </authorList>
    </citation>
    <scope>NUCLEOTIDE SEQUENCE</scope>
    <source>
        <strain evidence="1">PB745_02</strain>
        <tissue evidence="1">Gill</tissue>
    </source>
</reference>
<protein>
    <submittedName>
        <fullName evidence="1">Uncharacterized protein</fullName>
    </submittedName>
</protein>
<keyword evidence="2" id="KW-1185">Reference proteome</keyword>
<dbReference type="AlphaFoldDB" id="A0AAE1TNN9"/>
<gene>
    <name evidence="1" type="ORF">Pmani_034930</name>
</gene>
<feature type="non-terminal residue" evidence="1">
    <location>
        <position position="1"/>
    </location>
</feature>